<keyword evidence="4" id="KW-0067">ATP-binding</keyword>
<dbReference type="Pfam" id="PF00781">
    <property type="entry name" value="DAGK_cat"/>
    <property type="match status" value="1"/>
</dbReference>
<dbReference type="SMART" id="SM00046">
    <property type="entry name" value="DAGKc"/>
    <property type="match status" value="1"/>
</dbReference>
<feature type="coiled-coil region" evidence="5">
    <location>
        <begin position="581"/>
        <end position="633"/>
    </location>
</feature>
<keyword evidence="1" id="KW-0808">Transferase</keyword>
<dbReference type="InterPro" id="IPR017438">
    <property type="entry name" value="ATP-NAD_kinase_N"/>
</dbReference>
<feature type="domain" description="DAGKc" evidence="7">
    <location>
        <begin position="223"/>
        <end position="359"/>
    </location>
</feature>
<comment type="caution">
    <text evidence="8">The sequence shown here is derived from an EMBL/GenBank/DDBJ whole genome shotgun (WGS) entry which is preliminary data.</text>
</comment>
<feature type="compositionally biased region" description="Polar residues" evidence="6">
    <location>
        <begin position="39"/>
        <end position="54"/>
    </location>
</feature>
<evidence type="ECO:0000256" key="1">
    <source>
        <dbReference type="ARBA" id="ARBA00022679"/>
    </source>
</evidence>
<dbReference type="PANTHER" id="PTHR12358">
    <property type="entry name" value="SPHINGOSINE KINASE"/>
    <property type="match status" value="1"/>
</dbReference>
<evidence type="ECO:0000313" key="8">
    <source>
        <dbReference type="EMBL" id="KYR02009.1"/>
    </source>
</evidence>
<dbReference type="Pfam" id="PF19279">
    <property type="entry name" value="YegS_C"/>
    <property type="match status" value="1"/>
</dbReference>
<protein>
    <submittedName>
        <fullName evidence="8">Sphingosine kinase related protein</fullName>
    </submittedName>
</protein>
<keyword evidence="5" id="KW-0175">Coiled coil</keyword>
<feature type="compositionally biased region" description="Low complexity" evidence="6">
    <location>
        <begin position="55"/>
        <end position="93"/>
    </location>
</feature>
<dbReference type="InterPro" id="IPR045540">
    <property type="entry name" value="YegS/DAGK_C"/>
</dbReference>
<dbReference type="SUPFAM" id="SSF111331">
    <property type="entry name" value="NAD kinase/diacylglycerol kinase-like"/>
    <property type="match status" value="1"/>
</dbReference>
<dbReference type="InterPro" id="IPR050187">
    <property type="entry name" value="Lipid_Phosphate_FormReg"/>
</dbReference>
<dbReference type="GO" id="GO:0001727">
    <property type="term" value="F:lipid kinase activity"/>
    <property type="evidence" value="ECO:0007669"/>
    <property type="project" value="TreeGrafter"/>
</dbReference>
<dbReference type="EMBL" id="LODT01000004">
    <property type="protein sequence ID" value="KYR02009.1"/>
    <property type="molecule type" value="Genomic_DNA"/>
</dbReference>
<dbReference type="GO" id="GO:0005524">
    <property type="term" value="F:ATP binding"/>
    <property type="evidence" value="ECO:0007669"/>
    <property type="project" value="UniProtKB-KW"/>
</dbReference>
<evidence type="ECO:0000256" key="6">
    <source>
        <dbReference type="SAM" id="MobiDB-lite"/>
    </source>
</evidence>
<dbReference type="InParanoid" id="A0A152A704"/>
<organism evidence="8 9">
    <name type="scientific">Tieghemostelium lacteum</name>
    <name type="common">Slime mold</name>
    <name type="synonym">Dictyostelium lacteum</name>
    <dbReference type="NCBI Taxonomy" id="361077"/>
    <lineage>
        <taxon>Eukaryota</taxon>
        <taxon>Amoebozoa</taxon>
        <taxon>Evosea</taxon>
        <taxon>Eumycetozoa</taxon>
        <taxon>Dictyostelia</taxon>
        <taxon>Dictyosteliales</taxon>
        <taxon>Raperosteliaceae</taxon>
        <taxon>Tieghemostelium</taxon>
    </lineage>
</organism>
<reference evidence="8 9" key="1">
    <citation type="submission" date="2015-12" db="EMBL/GenBank/DDBJ databases">
        <title>Dictyostelia acquired genes for synthesis and detection of signals that induce cell-type specialization by lateral gene transfer from prokaryotes.</title>
        <authorList>
            <person name="Gloeckner G."/>
            <person name="Schaap P."/>
        </authorList>
    </citation>
    <scope>NUCLEOTIDE SEQUENCE [LARGE SCALE GENOMIC DNA]</scope>
    <source>
        <strain evidence="8 9">TK</strain>
    </source>
</reference>
<dbReference type="Gene3D" id="3.40.50.10330">
    <property type="entry name" value="Probable inorganic polyphosphate/atp-NAD kinase, domain 1"/>
    <property type="match status" value="1"/>
</dbReference>
<dbReference type="Gene3D" id="2.60.200.40">
    <property type="match status" value="2"/>
</dbReference>
<gene>
    <name evidence="8" type="ORF">DLAC_00802</name>
</gene>
<proteinExistence type="predicted"/>
<evidence type="ECO:0000256" key="4">
    <source>
        <dbReference type="ARBA" id="ARBA00022840"/>
    </source>
</evidence>
<dbReference type="PROSITE" id="PS50146">
    <property type="entry name" value="DAGK"/>
    <property type="match status" value="1"/>
</dbReference>
<feature type="compositionally biased region" description="Polar residues" evidence="6">
    <location>
        <begin position="94"/>
        <end position="121"/>
    </location>
</feature>
<dbReference type="Proteomes" id="UP000076078">
    <property type="component" value="Unassembled WGS sequence"/>
</dbReference>
<sequence>MSKVFSQLFSLNKDKKTGGSSSNGGTNDSIKKSKRKLAKSQSCESAFNEINRNKNSNISSSNNISSLSLSPSSTSVSSISTATITTTTTPSTSDYDISLNSNSHTPPQLSSGSNTPSIDINNSHRRTQSLQQPQLERMDSTNSSSSSSYKSRSSSNTSTDSTILDSTASGIDPQGGGLGSRRSWSEQLDHDKEQFVDEISHNSDNTSVLSHPSFLEPSRVQRIKVSNVVIIYNPHSGSKVGEKIMSEAKKYFEAHHISVQSIPTEYKGHAEDLCRTIDISEIDVVCLVGGDGTIHEAINGIMKRDPESRDKFVLACIPAGTGNSFVLELQGKISIKYQCERVVNGLTVPIDIAKVTVIKKDSLAQECNRRKTEFQMLKKKYGHLTVANEEEQISLSSSQEAGRKSIMAMKQIRPDALMEFASQQQIQLANTTTNTNEVAEQPEVFYSFNSIHWGLGSKINITAEKMRWMGKAVRYTTAALFELFKGQKILARVEYEDANGEVTALEDEFCLAIVNNIQGAAKGMKMAPKAKLNDGLFDLLLIKSHKTFDLMNIFTKVYDGTHTELNYVIYKQVKRFSITPFKKDKERKKRLRKEKKRIRAAIKAGKDHVKNPLEILKTECNTILSELEDQIDEEIIDIDGELKGATPFFCEVIPRSVRVVV</sequence>
<dbReference type="GO" id="GO:0046512">
    <property type="term" value="P:sphingosine biosynthetic process"/>
    <property type="evidence" value="ECO:0007669"/>
    <property type="project" value="TreeGrafter"/>
</dbReference>
<dbReference type="OMA" id="EFCLAIV"/>
<accession>A0A152A704</accession>
<evidence type="ECO:0000256" key="5">
    <source>
        <dbReference type="SAM" id="Coils"/>
    </source>
</evidence>
<feature type="compositionally biased region" description="Low complexity" evidence="6">
    <location>
        <begin position="140"/>
        <end position="169"/>
    </location>
</feature>
<evidence type="ECO:0000259" key="7">
    <source>
        <dbReference type="PROSITE" id="PS50146"/>
    </source>
</evidence>
<feature type="region of interest" description="Disordered" evidence="6">
    <location>
        <begin position="1"/>
        <end position="185"/>
    </location>
</feature>
<name>A0A152A704_TIELA</name>
<dbReference type="InterPro" id="IPR016064">
    <property type="entry name" value="NAD/diacylglycerol_kinase_sf"/>
</dbReference>
<feature type="compositionally biased region" description="Low complexity" evidence="6">
    <location>
        <begin position="18"/>
        <end position="28"/>
    </location>
</feature>
<dbReference type="GO" id="GO:0016020">
    <property type="term" value="C:membrane"/>
    <property type="evidence" value="ECO:0007669"/>
    <property type="project" value="TreeGrafter"/>
</dbReference>
<dbReference type="GO" id="GO:0005737">
    <property type="term" value="C:cytoplasm"/>
    <property type="evidence" value="ECO:0007669"/>
    <property type="project" value="TreeGrafter"/>
</dbReference>
<feature type="compositionally biased region" description="Polar residues" evidence="6">
    <location>
        <begin position="1"/>
        <end position="10"/>
    </location>
</feature>
<keyword evidence="9" id="KW-1185">Reference proteome</keyword>
<dbReference type="OrthoDB" id="16101at2759"/>
<evidence type="ECO:0000256" key="2">
    <source>
        <dbReference type="ARBA" id="ARBA00022741"/>
    </source>
</evidence>
<dbReference type="InterPro" id="IPR001206">
    <property type="entry name" value="Diacylglycerol_kinase_cat_dom"/>
</dbReference>
<keyword evidence="3 8" id="KW-0418">Kinase</keyword>
<dbReference type="AlphaFoldDB" id="A0A152A704"/>
<dbReference type="STRING" id="361077.A0A152A704"/>
<keyword evidence="2" id="KW-0547">Nucleotide-binding</keyword>
<dbReference type="PANTHER" id="PTHR12358:SF110">
    <property type="entry name" value="SPHINGOSINE KINASE RELATED PROTEIN"/>
    <property type="match status" value="1"/>
</dbReference>
<evidence type="ECO:0000256" key="3">
    <source>
        <dbReference type="ARBA" id="ARBA00022777"/>
    </source>
</evidence>
<evidence type="ECO:0000313" key="9">
    <source>
        <dbReference type="Proteomes" id="UP000076078"/>
    </source>
</evidence>